<keyword evidence="3" id="KW-1185">Reference proteome</keyword>
<feature type="transmembrane region" description="Helical" evidence="1">
    <location>
        <begin position="141"/>
        <end position="160"/>
    </location>
</feature>
<protein>
    <recommendedName>
        <fullName evidence="4">Transmembrane protein</fullName>
    </recommendedName>
</protein>
<evidence type="ECO:0000313" key="2">
    <source>
        <dbReference type="EMBL" id="KAG2182692.1"/>
    </source>
</evidence>
<evidence type="ECO:0000313" key="3">
    <source>
        <dbReference type="Proteomes" id="UP000612746"/>
    </source>
</evidence>
<proteinExistence type="predicted"/>
<keyword evidence="1" id="KW-0812">Transmembrane</keyword>
<dbReference type="EMBL" id="JAEPRA010000007">
    <property type="protein sequence ID" value="KAG2182692.1"/>
    <property type="molecule type" value="Genomic_DNA"/>
</dbReference>
<gene>
    <name evidence="2" type="ORF">INT44_005672</name>
</gene>
<accession>A0A8H7UI89</accession>
<comment type="caution">
    <text evidence="2">The sequence shown here is derived from an EMBL/GenBank/DDBJ whole genome shotgun (WGS) entry which is preliminary data.</text>
</comment>
<feature type="transmembrane region" description="Helical" evidence="1">
    <location>
        <begin position="53"/>
        <end position="78"/>
    </location>
</feature>
<name>A0A8H7UI89_9FUNG</name>
<evidence type="ECO:0008006" key="4">
    <source>
        <dbReference type="Google" id="ProtNLM"/>
    </source>
</evidence>
<dbReference type="Proteomes" id="UP000612746">
    <property type="component" value="Unassembled WGS sequence"/>
</dbReference>
<sequence length="300" mass="34175">MAHSSASPSKKTSHAKHADERAPLLGIETHPSQAEIPRIPTFMQDSIPNRRSILGIFWSLTVSMAIELIIPIALYYAVRPFTTALVALVISGLPPAIVVAFHWLRDGIIDMQAIMMVMVVVLSSLLAMVQSDPRLYLLRESAITLGMGSLFLITLIPFTFKGKYLYPFLYYTARQFVIATVSDPHKVKDDWKWIYDNRPRFRLTFRVITGAAGIGLVSEFVVRVTLLMYLDVDDVIYYSNIYLIVLMSFLGTFILAFVLYMRHRSNRERLLKRDEDARRVIEQINALVQHESSAHEALLK</sequence>
<feature type="transmembrane region" description="Helical" evidence="1">
    <location>
        <begin position="111"/>
        <end position="129"/>
    </location>
</feature>
<dbReference type="OrthoDB" id="2352759at2759"/>
<evidence type="ECO:0000256" key="1">
    <source>
        <dbReference type="SAM" id="Phobius"/>
    </source>
</evidence>
<feature type="transmembrane region" description="Helical" evidence="1">
    <location>
        <begin position="207"/>
        <end position="230"/>
    </location>
</feature>
<dbReference type="NCBIfam" id="NF041646">
    <property type="entry name" value="VC0807_fam"/>
    <property type="match status" value="1"/>
</dbReference>
<keyword evidence="1" id="KW-1133">Transmembrane helix</keyword>
<organism evidence="2 3">
    <name type="scientific">Umbelopsis vinacea</name>
    <dbReference type="NCBI Taxonomy" id="44442"/>
    <lineage>
        <taxon>Eukaryota</taxon>
        <taxon>Fungi</taxon>
        <taxon>Fungi incertae sedis</taxon>
        <taxon>Mucoromycota</taxon>
        <taxon>Mucoromycotina</taxon>
        <taxon>Umbelopsidomycetes</taxon>
        <taxon>Umbelopsidales</taxon>
        <taxon>Umbelopsidaceae</taxon>
        <taxon>Umbelopsis</taxon>
    </lineage>
</organism>
<keyword evidence="1" id="KW-0472">Membrane</keyword>
<dbReference type="AlphaFoldDB" id="A0A8H7UI89"/>
<feature type="transmembrane region" description="Helical" evidence="1">
    <location>
        <begin position="236"/>
        <end position="260"/>
    </location>
</feature>
<reference evidence="2" key="1">
    <citation type="submission" date="2020-12" db="EMBL/GenBank/DDBJ databases">
        <title>Metabolic potential, ecology and presence of endohyphal bacteria is reflected in genomic diversity of Mucoromycotina.</title>
        <authorList>
            <person name="Muszewska A."/>
            <person name="Okrasinska A."/>
            <person name="Steczkiewicz K."/>
            <person name="Drgas O."/>
            <person name="Orlowska M."/>
            <person name="Perlinska-Lenart U."/>
            <person name="Aleksandrzak-Piekarczyk T."/>
            <person name="Szatraj K."/>
            <person name="Zielenkiewicz U."/>
            <person name="Pilsyk S."/>
            <person name="Malc E."/>
            <person name="Mieczkowski P."/>
            <person name="Kruszewska J.S."/>
            <person name="Biernat P."/>
            <person name="Pawlowska J."/>
        </authorList>
    </citation>
    <scope>NUCLEOTIDE SEQUENCE</scope>
    <source>
        <strain evidence="2">WA0000051536</strain>
    </source>
</reference>
<feature type="transmembrane region" description="Helical" evidence="1">
    <location>
        <begin position="84"/>
        <end position="104"/>
    </location>
</feature>